<dbReference type="PANTHER" id="PTHR35902">
    <property type="entry name" value="S-LAYER DOMAIN-LIKE PROTEIN-RELATED"/>
    <property type="match status" value="1"/>
</dbReference>
<accession>X1EBX2</accession>
<sequence>AEVSDISPSSVGIGEEFTVGIQIENCGIEMPEYISFELLNPPIDIEIKEPLVINISKLYYGSSERFITYHMKTTEDAQSGAHLIKTRLSYGGKEYSIINNYNITIDVIGEKAELSIASFKTNPVLPYKGDTVELTLRIENTGDGTAKSVEVYIDHPFQGLKQSFIGALDSNEDGPAVLTFIVDKRGEFEFPVKITYEDDFGDNEIKTNVSLNVLKKKSNIGTIILVILIIAAIGWGIYYFIKTKKSKDKTIQQLLKENNSSEKNNLLPFKICEQSKLYFIFPIFLTPSINSSLLLNCIFFLKAFLTLSRTIHTPKAAQYEGVSILITKTLACLFILFRYSKIGSRAA</sequence>
<evidence type="ECO:0008006" key="3">
    <source>
        <dbReference type="Google" id="ProtNLM"/>
    </source>
</evidence>
<dbReference type="AlphaFoldDB" id="X1EBX2"/>
<feature type="non-terminal residue" evidence="2">
    <location>
        <position position="1"/>
    </location>
</feature>
<evidence type="ECO:0000256" key="1">
    <source>
        <dbReference type="SAM" id="Phobius"/>
    </source>
</evidence>
<dbReference type="PANTHER" id="PTHR35902:SF3">
    <property type="entry name" value="NPCBM-ASSOCIATED, NEW3 DOMAIN OF ALPHA-GALACTOSIDASE"/>
    <property type="match status" value="1"/>
</dbReference>
<protein>
    <recommendedName>
        <fullName evidence="3">CARDB domain-containing protein</fullName>
    </recommendedName>
</protein>
<dbReference type="Gene3D" id="2.60.40.10">
    <property type="entry name" value="Immunoglobulins"/>
    <property type="match status" value="1"/>
</dbReference>
<proteinExistence type="predicted"/>
<feature type="transmembrane region" description="Helical" evidence="1">
    <location>
        <begin position="321"/>
        <end position="339"/>
    </location>
</feature>
<dbReference type="InterPro" id="IPR013783">
    <property type="entry name" value="Ig-like_fold"/>
</dbReference>
<keyword evidence="1" id="KW-1133">Transmembrane helix</keyword>
<evidence type="ECO:0000313" key="2">
    <source>
        <dbReference type="EMBL" id="GAH30097.1"/>
    </source>
</evidence>
<reference evidence="2" key="1">
    <citation type="journal article" date="2014" name="Front. Microbiol.">
        <title>High frequency of phylogenetically diverse reductive dehalogenase-homologous genes in deep subseafloor sedimentary metagenomes.</title>
        <authorList>
            <person name="Kawai M."/>
            <person name="Futagami T."/>
            <person name="Toyoda A."/>
            <person name="Takaki Y."/>
            <person name="Nishi S."/>
            <person name="Hori S."/>
            <person name="Arai W."/>
            <person name="Tsubouchi T."/>
            <person name="Morono Y."/>
            <person name="Uchiyama I."/>
            <person name="Ito T."/>
            <person name="Fujiyama A."/>
            <person name="Inagaki F."/>
            <person name="Takami H."/>
        </authorList>
    </citation>
    <scope>NUCLEOTIDE SEQUENCE</scope>
    <source>
        <strain evidence="2">Expedition CK06-06</strain>
    </source>
</reference>
<feature type="transmembrane region" description="Helical" evidence="1">
    <location>
        <begin position="220"/>
        <end position="241"/>
    </location>
</feature>
<name>X1EBX2_9ZZZZ</name>
<comment type="caution">
    <text evidence="2">The sequence shown here is derived from an EMBL/GenBank/DDBJ whole genome shotgun (WGS) entry which is preliminary data.</text>
</comment>
<dbReference type="EMBL" id="BARU01002621">
    <property type="protein sequence ID" value="GAH30097.1"/>
    <property type="molecule type" value="Genomic_DNA"/>
</dbReference>
<organism evidence="2">
    <name type="scientific">marine sediment metagenome</name>
    <dbReference type="NCBI Taxonomy" id="412755"/>
    <lineage>
        <taxon>unclassified sequences</taxon>
        <taxon>metagenomes</taxon>
        <taxon>ecological metagenomes</taxon>
    </lineage>
</organism>
<keyword evidence="1" id="KW-0472">Membrane</keyword>
<keyword evidence="1" id="KW-0812">Transmembrane</keyword>
<gene>
    <name evidence="2" type="ORF">S03H2_06102</name>
</gene>
<feature type="transmembrane region" description="Helical" evidence="1">
    <location>
        <begin position="277"/>
        <end position="301"/>
    </location>
</feature>